<dbReference type="PANTHER" id="PTHR38448">
    <property type="entry name" value="REGULATORY PROTEIN YLBF-RELATED"/>
    <property type="match status" value="1"/>
</dbReference>
<proteinExistence type="predicted"/>
<dbReference type="PIRSF" id="PIRSF021287">
    <property type="entry name" value="Biofilm_formation_YmcA"/>
    <property type="match status" value="1"/>
</dbReference>
<evidence type="ECO:0000256" key="1">
    <source>
        <dbReference type="SAM" id="Coils"/>
    </source>
</evidence>
<dbReference type="RefSeq" id="WP_347435802.1">
    <property type="nucleotide sequence ID" value="NZ_CP089291.1"/>
</dbReference>
<sequence length="125" mass="14424">MADRNKIWEYANELGVLLSQSPEVAIYKQAEQVLNENMQAQSLIRQFRELQEQLAQLEERGAERKYTKPLRDQTMKILKEIDSIPEVRAFKEAQEQVNELLSSVSNLLASVITQKVEDLQNSCES</sequence>
<dbReference type="InterPro" id="IPR052767">
    <property type="entry name" value="Bact_com_dev_regulator"/>
</dbReference>
<dbReference type="EMBL" id="CP089291">
    <property type="protein sequence ID" value="UOF89122.1"/>
    <property type="molecule type" value="Genomic_DNA"/>
</dbReference>
<feature type="coiled-coil region" evidence="1">
    <location>
        <begin position="33"/>
        <end position="60"/>
    </location>
</feature>
<dbReference type="Gene3D" id="1.20.1500.10">
    <property type="entry name" value="YheA/YmcA-like"/>
    <property type="match status" value="1"/>
</dbReference>
<dbReference type="InterPro" id="IPR023378">
    <property type="entry name" value="YheA/YmcA-like_dom_sf"/>
</dbReference>
<accession>A0ABY4CI51</accession>
<evidence type="ECO:0000313" key="2">
    <source>
        <dbReference type="EMBL" id="UOF89122.1"/>
    </source>
</evidence>
<dbReference type="Proteomes" id="UP000830167">
    <property type="component" value="Chromosome"/>
</dbReference>
<name>A0ABY4CI51_9BACL</name>
<reference evidence="2" key="1">
    <citation type="submission" date="2021-12" db="EMBL/GenBank/DDBJ databases">
        <title>Alicyclobacillaceae gen. nov., sp. nov., isolated from chalcocite enrichment system.</title>
        <authorList>
            <person name="Jiang Z."/>
        </authorList>
    </citation>
    <scope>NUCLEOTIDE SEQUENCE</scope>
    <source>
        <strain evidence="2">MYW30-H2</strain>
    </source>
</reference>
<organism evidence="2 3">
    <name type="scientific">Fodinisporobacter ferrooxydans</name>
    <dbReference type="NCBI Taxonomy" id="2901836"/>
    <lineage>
        <taxon>Bacteria</taxon>
        <taxon>Bacillati</taxon>
        <taxon>Bacillota</taxon>
        <taxon>Bacilli</taxon>
        <taxon>Bacillales</taxon>
        <taxon>Alicyclobacillaceae</taxon>
        <taxon>Fodinisporobacter</taxon>
    </lineage>
</organism>
<keyword evidence="1" id="KW-0175">Coiled coil</keyword>
<dbReference type="InterPro" id="IPR010368">
    <property type="entry name" value="Com_YlbF"/>
</dbReference>
<evidence type="ECO:0000313" key="3">
    <source>
        <dbReference type="Proteomes" id="UP000830167"/>
    </source>
</evidence>
<dbReference type="SUPFAM" id="SSF158622">
    <property type="entry name" value="YheA/YmcA-like"/>
    <property type="match status" value="1"/>
</dbReference>
<protein>
    <submittedName>
        <fullName evidence="2">YlbF family regulator</fullName>
    </submittedName>
</protein>
<dbReference type="PANTHER" id="PTHR38448:SF1">
    <property type="entry name" value="YLBF FAMILY REGULATOR"/>
    <property type="match status" value="1"/>
</dbReference>
<keyword evidence="3" id="KW-1185">Reference proteome</keyword>
<dbReference type="Pfam" id="PF06133">
    <property type="entry name" value="Com_YlbF"/>
    <property type="match status" value="1"/>
</dbReference>
<gene>
    <name evidence="2" type="ORF">LSG31_14495</name>
</gene>
<dbReference type="InterPro" id="IPR016783">
    <property type="entry name" value="Biofilm_formation_YmcA"/>
</dbReference>